<protein>
    <submittedName>
        <fullName evidence="1">Uncharacterized protein</fullName>
    </submittedName>
</protein>
<reference evidence="1 2" key="1">
    <citation type="submission" date="2018-12" db="EMBL/GenBank/DDBJ databases">
        <authorList>
            <consortium name="Pathogen Informatics"/>
        </authorList>
    </citation>
    <scope>NUCLEOTIDE SEQUENCE [LARGE SCALE GENOMIC DNA]</scope>
    <source>
        <strain evidence="1 2">NCTC12905</strain>
    </source>
</reference>
<gene>
    <name evidence="1" type="ORF">NCTC12905_01401</name>
</gene>
<organism evidence="1 2">
    <name type="scientific">Bartonella vinsonii</name>
    <name type="common">Rochalimaea vinsonii</name>
    <dbReference type="NCBI Taxonomy" id="33047"/>
    <lineage>
        <taxon>Bacteria</taxon>
        <taxon>Pseudomonadati</taxon>
        <taxon>Pseudomonadota</taxon>
        <taxon>Alphaproteobacteria</taxon>
        <taxon>Hyphomicrobiales</taxon>
        <taxon>Bartonellaceae</taxon>
        <taxon>Bartonella</taxon>
    </lineage>
</organism>
<proteinExistence type="predicted"/>
<dbReference type="AlphaFoldDB" id="A0A3S5A0T1"/>
<name>A0A3S5A0T1_BARVI</name>
<sequence>MLNLLYSMTLGIQKRYSLIILTNATLSYFFAKNRTNDREMCSTLVNRALRTSKNIQINHI</sequence>
<dbReference type="Proteomes" id="UP000274201">
    <property type="component" value="Chromosome"/>
</dbReference>
<accession>A0A3S5A0T1</accession>
<evidence type="ECO:0000313" key="2">
    <source>
        <dbReference type="Proteomes" id="UP000274201"/>
    </source>
</evidence>
<dbReference type="EMBL" id="LR134529">
    <property type="protein sequence ID" value="VEJ45733.1"/>
    <property type="molecule type" value="Genomic_DNA"/>
</dbReference>
<evidence type="ECO:0000313" key="1">
    <source>
        <dbReference type="EMBL" id="VEJ45733.1"/>
    </source>
</evidence>